<evidence type="ECO:0000256" key="5">
    <source>
        <dbReference type="ARBA" id="ARBA00022842"/>
    </source>
</evidence>
<dbReference type="PROSITE" id="PS00781">
    <property type="entry name" value="PEPCASE_1"/>
    <property type="match status" value="1"/>
</dbReference>
<dbReference type="GO" id="GO:0006107">
    <property type="term" value="P:oxaloacetate metabolic process"/>
    <property type="evidence" value="ECO:0007669"/>
    <property type="project" value="UniProtKB-UniRule"/>
</dbReference>
<dbReference type="InterPro" id="IPR015813">
    <property type="entry name" value="Pyrv/PenolPyrv_kinase-like_dom"/>
</dbReference>
<dbReference type="PANTHER" id="PTHR30523:SF6">
    <property type="entry name" value="PHOSPHOENOLPYRUVATE CARBOXYLASE"/>
    <property type="match status" value="1"/>
</dbReference>
<evidence type="ECO:0000256" key="7">
    <source>
        <dbReference type="ARBA" id="ARBA00023300"/>
    </source>
</evidence>
<dbReference type="NCBIfam" id="NF000584">
    <property type="entry name" value="PRK00009.1"/>
    <property type="match status" value="1"/>
</dbReference>
<comment type="cofactor">
    <cofactor evidence="9">
        <name>Mg(2+)</name>
        <dbReference type="ChEBI" id="CHEBI:18420"/>
    </cofactor>
</comment>
<dbReference type="GO" id="GO:0006099">
    <property type="term" value="P:tricarboxylic acid cycle"/>
    <property type="evidence" value="ECO:0007669"/>
    <property type="project" value="InterPro"/>
</dbReference>
<dbReference type="Gene3D" id="1.20.1440.90">
    <property type="entry name" value="Phosphoenolpyruvate/pyruvate domain"/>
    <property type="match status" value="1"/>
</dbReference>
<dbReference type="InterPro" id="IPR018129">
    <property type="entry name" value="PEP_COase_Lys_AS"/>
</dbReference>
<comment type="subunit">
    <text evidence="9">Homotetramer.</text>
</comment>
<reference evidence="11" key="2">
    <citation type="submission" date="2020-09" db="EMBL/GenBank/DDBJ databases">
        <authorList>
            <person name="Sun Q."/>
            <person name="Zhou Y."/>
        </authorList>
    </citation>
    <scope>NUCLEOTIDE SEQUENCE</scope>
    <source>
        <strain evidence="11">CGMCC 4.7299</strain>
    </source>
</reference>
<dbReference type="EMBL" id="BMMX01000010">
    <property type="protein sequence ID" value="GGK91840.1"/>
    <property type="molecule type" value="Genomic_DNA"/>
</dbReference>
<evidence type="ECO:0000256" key="1">
    <source>
        <dbReference type="ARBA" id="ARBA00003670"/>
    </source>
</evidence>
<dbReference type="AlphaFoldDB" id="A0A8J3C0L3"/>
<protein>
    <recommendedName>
        <fullName evidence="4 9">Phosphoenolpyruvate carboxylase</fullName>
        <shortName evidence="9">PEPC</shortName>
        <shortName evidence="9">PEPCase</shortName>
        <ecNumber evidence="3 9">4.1.1.31</ecNumber>
    </recommendedName>
</protein>
<evidence type="ECO:0000256" key="10">
    <source>
        <dbReference type="PROSITE-ProRule" id="PRU10111"/>
    </source>
</evidence>
<dbReference type="InterPro" id="IPR022805">
    <property type="entry name" value="PEP_COase_bac/pln-type"/>
</dbReference>
<evidence type="ECO:0000256" key="9">
    <source>
        <dbReference type="HAMAP-Rule" id="MF_00595"/>
    </source>
</evidence>
<comment type="catalytic activity">
    <reaction evidence="8 9">
        <text>oxaloacetate + phosphate = phosphoenolpyruvate + hydrogencarbonate</text>
        <dbReference type="Rhea" id="RHEA:28370"/>
        <dbReference type="ChEBI" id="CHEBI:16452"/>
        <dbReference type="ChEBI" id="CHEBI:17544"/>
        <dbReference type="ChEBI" id="CHEBI:43474"/>
        <dbReference type="ChEBI" id="CHEBI:58702"/>
        <dbReference type="EC" id="4.1.1.31"/>
    </reaction>
</comment>
<evidence type="ECO:0000256" key="3">
    <source>
        <dbReference type="ARBA" id="ARBA00012305"/>
    </source>
</evidence>
<dbReference type="Proteomes" id="UP000656042">
    <property type="component" value="Unassembled WGS sequence"/>
</dbReference>
<keyword evidence="5 9" id="KW-0460">Magnesium</keyword>
<dbReference type="GO" id="GO:0008964">
    <property type="term" value="F:phosphoenolpyruvate carboxylase activity"/>
    <property type="evidence" value="ECO:0007669"/>
    <property type="project" value="UniProtKB-UniRule"/>
</dbReference>
<feature type="active site" evidence="9">
    <location>
        <position position="577"/>
    </location>
</feature>
<dbReference type="Pfam" id="PF00311">
    <property type="entry name" value="PEPcase"/>
    <property type="match status" value="1"/>
</dbReference>
<keyword evidence="6 9" id="KW-0456">Lyase</keyword>
<evidence type="ECO:0000256" key="2">
    <source>
        <dbReference type="ARBA" id="ARBA00008346"/>
    </source>
</evidence>
<proteinExistence type="inferred from homology"/>
<name>A0A8J3C0L3_9ACTN</name>
<dbReference type="SUPFAM" id="SSF51621">
    <property type="entry name" value="Phosphoenolpyruvate/pyruvate domain"/>
    <property type="match status" value="1"/>
</dbReference>
<evidence type="ECO:0000313" key="11">
    <source>
        <dbReference type="EMBL" id="GGK91840.1"/>
    </source>
</evidence>
<dbReference type="GO" id="GO:0005829">
    <property type="term" value="C:cytosol"/>
    <property type="evidence" value="ECO:0007669"/>
    <property type="project" value="TreeGrafter"/>
</dbReference>
<dbReference type="RefSeq" id="WP_189079556.1">
    <property type="nucleotide sequence ID" value="NZ_BMMX01000010.1"/>
</dbReference>
<comment type="function">
    <text evidence="1 9">Forms oxaloacetate, a four-carbon dicarboxylic acid source for the tricarboxylic acid cycle.</text>
</comment>
<accession>A0A8J3C0L3</accession>
<dbReference type="GO" id="GO:0015977">
    <property type="term" value="P:carbon fixation"/>
    <property type="evidence" value="ECO:0007669"/>
    <property type="project" value="UniProtKB-UniRule"/>
</dbReference>
<comment type="caution">
    <text evidence="11">The sequence shown here is derived from an EMBL/GenBank/DDBJ whole genome shotgun (WGS) entry which is preliminary data.</text>
</comment>
<gene>
    <name evidence="9 11" type="primary">ppc</name>
    <name evidence="11" type="ORF">GCM10012284_27190</name>
</gene>
<reference evidence="11" key="1">
    <citation type="journal article" date="2014" name="Int. J. Syst. Evol. Microbiol.">
        <title>Complete genome sequence of Corynebacterium casei LMG S-19264T (=DSM 44701T), isolated from a smear-ripened cheese.</title>
        <authorList>
            <consortium name="US DOE Joint Genome Institute (JGI-PGF)"/>
            <person name="Walter F."/>
            <person name="Albersmeier A."/>
            <person name="Kalinowski J."/>
            <person name="Ruckert C."/>
        </authorList>
    </citation>
    <scope>NUCLEOTIDE SEQUENCE</scope>
    <source>
        <strain evidence="11">CGMCC 4.7299</strain>
    </source>
</reference>
<dbReference type="InterPro" id="IPR021135">
    <property type="entry name" value="PEP_COase"/>
</dbReference>
<keyword evidence="7 9" id="KW-0120">Carbon dioxide fixation</keyword>
<organism evidence="11 12">
    <name type="scientific">Mangrovihabitans endophyticus</name>
    <dbReference type="NCBI Taxonomy" id="1751298"/>
    <lineage>
        <taxon>Bacteria</taxon>
        <taxon>Bacillati</taxon>
        <taxon>Actinomycetota</taxon>
        <taxon>Actinomycetes</taxon>
        <taxon>Micromonosporales</taxon>
        <taxon>Micromonosporaceae</taxon>
        <taxon>Mangrovihabitans</taxon>
    </lineage>
</organism>
<evidence type="ECO:0000256" key="6">
    <source>
        <dbReference type="ARBA" id="ARBA00023239"/>
    </source>
</evidence>
<dbReference type="PRINTS" id="PR00150">
    <property type="entry name" value="PEPCARBXLASE"/>
</dbReference>
<dbReference type="GO" id="GO:0000287">
    <property type="term" value="F:magnesium ion binding"/>
    <property type="evidence" value="ECO:0007669"/>
    <property type="project" value="UniProtKB-UniRule"/>
</dbReference>
<sequence length="931" mass="102131">MTDLHGQLDPDGHDAALRADIRRIGKLLGQTLARQEGEPLLDLVEEIRALVRQDAQAAADRLTAMDVTTGTKLARAFSTYFHLANITEQVHRARDLRRRRARDGGWLDQAAKRIAERGVPADEVAAAARQLAVRPVFTAHPTEAARRSILSKLRQLADALDAEAAAAVLYGATDTTASTRRFAEIIDLLWQTDELRLDRPDPTDEARNAVYYLKDLYADAAPQVLDDLAETLRQLGVETAPTARPLTFGSWIGGDRDGNPYVTPAVTRDVLMIQHEHGIQATEAAMDQLIEELSVSRRLRGVSLDLSASLARDLECLTDVAPRFRRTNAEEPYRLKVRCIKAKLQNTRVRLRQGTPHKPGQDYLGSDELIGDLDLLRASLARNSGQLTAVGSVASAIRAVSAFGMQLATLDVREHAEKHHEVLEQMYAQVGEVEDYGALDRTQRTKLLADELTGRRPLSNLDTPLSESARKTFTVFHTIREAQDRFGQDVVESYIISMTLGVDDVLAAAVLAREAGLIDIHTGRARIGIVPLLETPAELNAGGELLDEMLSMPAYRAIVKARGDLQEVMLGYSDSNKEAGITTSQWSIHRAQRALRDVAARHGVRLRLFHGRGGTVGRGGGPTHEAILAQPYGTLDGAIKVTEQGEVISDKYTVPALARENLELTVAAVLQATLLHKSPSVDLESLSRWDSTMDTASAAAFSAYRELVDDPDLPAYFWAATPTELLGQLNIGSRPAKRPNTDAGLGGLRAIPWVFGWTQTRQIVPGWYGVGTGLAAAREAGLGEVLSEMHGEWQFFKTFLSNVEMMLAKTDLSIARRYVETLVPENLRPIFTKIEEEYARTVREVLAITGGDSLLDGQAELNRTLGVRDTYLEPLHHLQVALLRQYRDLAEADRQLATSPGLRRAPSDSTALERALLTTVNGIAAGMRNTG</sequence>
<evidence type="ECO:0000313" key="12">
    <source>
        <dbReference type="Proteomes" id="UP000656042"/>
    </source>
</evidence>
<dbReference type="PANTHER" id="PTHR30523">
    <property type="entry name" value="PHOSPHOENOLPYRUVATE CARBOXYLASE"/>
    <property type="match status" value="1"/>
</dbReference>
<evidence type="ECO:0000256" key="8">
    <source>
        <dbReference type="ARBA" id="ARBA00048995"/>
    </source>
</evidence>
<keyword evidence="12" id="KW-1185">Reference proteome</keyword>
<dbReference type="EC" id="4.1.1.31" evidence="3 9"/>
<evidence type="ECO:0000256" key="4">
    <source>
        <dbReference type="ARBA" id="ARBA00022419"/>
    </source>
</evidence>
<comment type="similarity">
    <text evidence="2 9">Belongs to the PEPCase type 1 family.</text>
</comment>
<feature type="active site" evidence="9 10">
    <location>
        <position position="140"/>
    </location>
</feature>
<dbReference type="HAMAP" id="MF_00595">
    <property type="entry name" value="PEPcase_type1"/>
    <property type="match status" value="1"/>
</dbReference>